<dbReference type="AlphaFoldDB" id="A0A0H5D631"/>
<feature type="domain" description="Glyoxalase-related protein" evidence="1">
    <location>
        <begin position="5"/>
        <end position="148"/>
    </location>
</feature>
<accession>A0A0H5D631</accession>
<proteinExistence type="predicted"/>
<gene>
    <name evidence="2" type="ORF">NIT7321_03444</name>
</gene>
<dbReference type="Pfam" id="PF20066">
    <property type="entry name" value="Glyoxalase_8"/>
    <property type="match status" value="1"/>
</dbReference>
<dbReference type="Proteomes" id="UP000043764">
    <property type="component" value="Unassembled WGS sequence"/>
</dbReference>
<evidence type="ECO:0000313" key="3">
    <source>
        <dbReference type="Proteomes" id="UP000043764"/>
    </source>
</evidence>
<name>A0A0H5D631_9RHOB</name>
<protein>
    <recommendedName>
        <fullName evidence="1">Glyoxalase-related protein domain-containing protein</fullName>
    </recommendedName>
</protein>
<keyword evidence="3" id="KW-1185">Reference proteome</keyword>
<reference evidence="3" key="1">
    <citation type="submission" date="2015-05" db="EMBL/GenBank/DDBJ databases">
        <authorList>
            <person name="Rodrigo-Torres Lidia"/>
            <person name="Arahal R.David."/>
        </authorList>
    </citation>
    <scope>NUCLEOTIDE SEQUENCE [LARGE SCALE GENOMIC DNA]</scope>
    <source>
        <strain evidence="3">CECT 7321</strain>
    </source>
</reference>
<evidence type="ECO:0000313" key="2">
    <source>
        <dbReference type="EMBL" id="CRL12566.1"/>
    </source>
</evidence>
<dbReference type="EMBL" id="CVRL01000041">
    <property type="protein sequence ID" value="CRL12566.1"/>
    <property type="molecule type" value="Genomic_DNA"/>
</dbReference>
<dbReference type="InterPro" id="IPR045517">
    <property type="entry name" value="Glyoxalase_8"/>
</dbReference>
<sequence>MTHQGELPTVGNLKQQARRLRQQLQTRNLDLSHSAALEMVAQQYGFRDWNTLSAKAERPLSNERPQTLRVGQTLRGTYLGQPFTAELLGLKVFAEGARRRVTLHLREAVDVVQFDSFSAWRQRITGTIGRDGRSAECTSDGQPQLVLDLPD</sequence>
<dbReference type="STRING" id="481446.NIT7645_03374"/>
<organism evidence="2 3">
    <name type="scientific">Phaeobacter italicus</name>
    <dbReference type="NCBI Taxonomy" id="481446"/>
    <lineage>
        <taxon>Bacteria</taxon>
        <taxon>Pseudomonadati</taxon>
        <taxon>Pseudomonadota</taxon>
        <taxon>Alphaproteobacteria</taxon>
        <taxon>Rhodobacterales</taxon>
        <taxon>Roseobacteraceae</taxon>
        <taxon>Phaeobacter</taxon>
    </lineage>
</organism>
<dbReference type="RefSeq" id="WP_050674203.1">
    <property type="nucleotide sequence ID" value="NZ_CVRL01000041.1"/>
</dbReference>
<evidence type="ECO:0000259" key="1">
    <source>
        <dbReference type="Pfam" id="PF20066"/>
    </source>
</evidence>